<evidence type="ECO:0008006" key="2">
    <source>
        <dbReference type="Google" id="ProtNLM"/>
    </source>
</evidence>
<dbReference type="EMBL" id="BKCJ010008393">
    <property type="protein sequence ID" value="GEU81983.1"/>
    <property type="molecule type" value="Genomic_DNA"/>
</dbReference>
<feature type="non-terminal residue" evidence="1">
    <location>
        <position position="1"/>
    </location>
</feature>
<accession>A0A6L2N712</accession>
<name>A0A6L2N712_TANCI</name>
<sequence>AAMEKLVEKLGNAEDKVECKKLKRELEEARFSNTFPRMQNERNHASKVCTFDSSCYSSKIMSMLLSLLSELGRQMLEMMLVELDQLGNNQRQGNARAMVTAPTDGKLPLCERCFTRHVGQCTIKCHKCRKVGHKSRMVKQEEVGEVCGRSYATKDVEPKGPNVVTGMFLFNNRYAFVLFDSGSNWSFVDNRFSSMLDIDPVKIGASYEVELEDGKVVSTNTVLKGCTLNLLNHVFEIDLMPIELGMFNVIIDMAWLVKHDAVIICGERVVRILYGNKILIVKSDKGMSRLKKRMEDVPVICDFLEVFPEELPGLPPSRQVEFRIDLVPRAVPVTRAPYRLAPSEMKELSVHLLSRVEQVDYQESISSFEN</sequence>
<organism evidence="1">
    <name type="scientific">Tanacetum cinerariifolium</name>
    <name type="common">Dalmatian daisy</name>
    <name type="synonym">Chrysanthemum cinerariifolium</name>
    <dbReference type="NCBI Taxonomy" id="118510"/>
    <lineage>
        <taxon>Eukaryota</taxon>
        <taxon>Viridiplantae</taxon>
        <taxon>Streptophyta</taxon>
        <taxon>Embryophyta</taxon>
        <taxon>Tracheophyta</taxon>
        <taxon>Spermatophyta</taxon>
        <taxon>Magnoliopsida</taxon>
        <taxon>eudicotyledons</taxon>
        <taxon>Gunneridae</taxon>
        <taxon>Pentapetalae</taxon>
        <taxon>asterids</taxon>
        <taxon>campanulids</taxon>
        <taxon>Asterales</taxon>
        <taxon>Asteraceae</taxon>
        <taxon>Asteroideae</taxon>
        <taxon>Anthemideae</taxon>
        <taxon>Anthemidinae</taxon>
        <taxon>Tanacetum</taxon>
    </lineage>
</organism>
<protein>
    <recommendedName>
        <fullName evidence="2">Reverse transcriptase domain-containing protein</fullName>
    </recommendedName>
</protein>
<gene>
    <name evidence="1" type="ORF">Tci_053961</name>
</gene>
<evidence type="ECO:0000313" key="1">
    <source>
        <dbReference type="EMBL" id="GEU81983.1"/>
    </source>
</evidence>
<dbReference type="Gene3D" id="2.40.70.10">
    <property type="entry name" value="Acid Proteases"/>
    <property type="match status" value="1"/>
</dbReference>
<dbReference type="PANTHER" id="PTHR15503">
    <property type="entry name" value="LDOC1 RELATED"/>
    <property type="match status" value="1"/>
</dbReference>
<dbReference type="InterPro" id="IPR021109">
    <property type="entry name" value="Peptidase_aspartic_dom_sf"/>
</dbReference>
<comment type="caution">
    <text evidence="1">The sequence shown here is derived from an EMBL/GenBank/DDBJ whole genome shotgun (WGS) entry which is preliminary data.</text>
</comment>
<reference evidence="1" key="1">
    <citation type="journal article" date="2019" name="Sci. Rep.">
        <title>Draft genome of Tanacetum cinerariifolium, the natural source of mosquito coil.</title>
        <authorList>
            <person name="Yamashiro T."/>
            <person name="Shiraishi A."/>
            <person name="Satake H."/>
            <person name="Nakayama K."/>
        </authorList>
    </citation>
    <scope>NUCLEOTIDE SEQUENCE</scope>
</reference>
<dbReference type="CDD" id="cd00303">
    <property type="entry name" value="retropepsin_like"/>
    <property type="match status" value="1"/>
</dbReference>
<dbReference type="InterPro" id="IPR032567">
    <property type="entry name" value="RTL1-rel"/>
</dbReference>
<dbReference type="Pfam" id="PF08284">
    <property type="entry name" value="RVP_2"/>
    <property type="match status" value="1"/>
</dbReference>
<proteinExistence type="predicted"/>
<dbReference type="PANTHER" id="PTHR15503:SF45">
    <property type="entry name" value="RNA-DIRECTED DNA POLYMERASE HOMOLOG"/>
    <property type="match status" value="1"/>
</dbReference>
<dbReference type="AlphaFoldDB" id="A0A6L2N712"/>